<evidence type="ECO:0000256" key="5">
    <source>
        <dbReference type="ARBA" id="ARBA00047899"/>
    </source>
</evidence>
<dbReference type="PANTHER" id="PTHR32444:SF234">
    <property type="entry name" value="RECEPTOR-LIKE SERINE_THREONINE-PROTEIN KINASE"/>
    <property type="match status" value="1"/>
</dbReference>
<dbReference type="Pfam" id="PF08276">
    <property type="entry name" value="PAN_2"/>
    <property type="match status" value="1"/>
</dbReference>
<dbReference type="GO" id="GO:0004674">
    <property type="term" value="F:protein serine/threonine kinase activity"/>
    <property type="evidence" value="ECO:0007669"/>
    <property type="project" value="UniProtKB-EC"/>
</dbReference>
<dbReference type="SMART" id="SM00108">
    <property type="entry name" value="B_lectin"/>
    <property type="match status" value="1"/>
</dbReference>
<dbReference type="EMBL" id="JAATIQ010000109">
    <property type="protein sequence ID" value="KAF4381508.1"/>
    <property type="molecule type" value="Genomic_DNA"/>
</dbReference>
<evidence type="ECO:0000256" key="6">
    <source>
        <dbReference type="ARBA" id="ARBA00048679"/>
    </source>
</evidence>
<comment type="caution">
    <text evidence="7">Lacks conserved residue(s) required for the propagation of feature annotation.</text>
</comment>
<dbReference type="GO" id="GO:0048544">
    <property type="term" value="P:recognition of pollen"/>
    <property type="evidence" value="ECO:0007669"/>
    <property type="project" value="InterPro"/>
</dbReference>
<feature type="domain" description="EGF-like" evidence="9">
    <location>
        <begin position="258"/>
        <end position="295"/>
    </location>
</feature>
<feature type="domain" description="Apple" evidence="11">
    <location>
        <begin position="309"/>
        <end position="400"/>
    </location>
</feature>
<dbReference type="EC" id="2.7.11.1" evidence="1"/>
<dbReference type="CDD" id="cd01098">
    <property type="entry name" value="PAN_AP_plant"/>
    <property type="match status" value="1"/>
</dbReference>
<comment type="catalytic activity">
    <reaction evidence="5">
        <text>L-threonyl-[protein] + ATP = O-phospho-L-threonyl-[protein] + ADP + H(+)</text>
        <dbReference type="Rhea" id="RHEA:46608"/>
        <dbReference type="Rhea" id="RHEA-COMP:11060"/>
        <dbReference type="Rhea" id="RHEA-COMP:11605"/>
        <dbReference type="ChEBI" id="CHEBI:15378"/>
        <dbReference type="ChEBI" id="CHEBI:30013"/>
        <dbReference type="ChEBI" id="CHEBI:30616"/>
        <dbReference type="ChEBI" id="CHEBI:61977"/>
        <dbReference type="ChEBI" id="CHEBI:456216"/>
        <dbReference type="EC" id="2.7.11.1"/>
    </reaction>
</comment>
<name>A0A7J6GF87_CANSA</name>
<keyword evidence="7" id="KW-0245">EGF-like domain</keyword>
<keyword evidence="4" id="KW-0325">Glycoprotein</keyword>
<dbReference type="Pfam" id="PF00954">
    <property type="entry name" value="S_locus_glycop"/>
    <property type="match status" value="1"/>
</dbReference>
<evidence type="ECO:0000313" key="12">
    <source>
        <dbReference type="EMBL" id="KAF4381508.1"/>
    </source>
</evidence>
<keyword evidence="3" id="KW-1015">Disulfide bond</keyword>
<dbReference type="InterPro" id="IPR003609">
    <property type="entry name" value="Pan_app"/>
</dbReference>
<dbReference type="CDD" id="cd00028">
    <property type="entry name" value="B_lectin"/>
    <property type="match status" value="1"/>
</dbReference>
<dbReference type="Pfam" id="PF01453">
    <property type="entry name" value="B_lectin"/>
    <property type="match status" value="1"/>
</dbReference>
<dbReference type="InterPro" id="IPR000742">
    <property type="entry name" value="EGF"/>
</dbReference>
<sequence length="413" mass="46780">MEFPSFLVTLLVVLSLFSLSTTTFTIRPSEILRDNNNTAILVSQQGTFGLGFFTPTTSNQTVVWVANRCEPIKDSSSSLTINNKGNLVLFSGQSNNRVVVWSTNSSKQAREPLVQLLDDGNLVLRDDKDSNTTKYLWKSFDYPTDTMLPGMILGWDLKRGIELDEPDHIAPQLLIRNGSSILYREGPWRGVSFGGTSNYVSVFWKNSGYEFVHNNDEIYFTYNAQNKSLISRIFLSQTISYMRWVEEQQVWESYYRIPGDKCDIYGTCGANSKCTIMGDKPICQCLQGFEPKNQNNLSQGCMRNSFVSCNDKEKDVFYLTTELKVPETKYTWASKSMKLDECNAKCISNCSCSAYGYNSNLDGSISDLAIGTECVLWFGDLFDTRNPKGYGRKQNLQKKHLLVVMVIQEILNQ</sequence>
<evidence type="ECO:0000256" key="4">
    <source>
        <dbReference type="ARBA" id="ARBA00023180"/>
    </source>
</evidence>
<dbReference type="AlphaFoldDB" id="A0A7J6GF87"/>
<dbReference type="PANTHER" id="PTHR32444">
    <property type="entry name" value="BULB-TYPE LECTIN DOMAIN-CONTAINING PROTEIN"/>
    <property type="match status" value="1"/>
</dbReference>
<reference evidence="12 13" key="1">
    <citation type="journal article" date="2020" name="bioRxiv">
        <title>Sequence and annotation of 42 cannabis genomes reveals extensive copy number variation in cannabinoid synthesis and pathogen resistance genes.</title>
        <authorList>
            <person name="Mckernan K.J."/>
            <person name="Helbert Y."/>
            <person name="Kane L.T."/>
            <person name="Ebling H."/>
            <person name="Zhang L."/>
            <person name="Liu B."/>
            <person name="Eaton Z."/>
            <person name="Mclaughlin S."/>
            <person name="Kingan S."/>
            <person name="Baybayan P."/>
            <person name="Concepcion G."/>
            <person name="Jordan M."/>
            <person name="Riva A."/>
            <person name="Barbazuk W."/>
            <person name="Harkins T."/>
        </authorList>
    </citation>
    <scope>NUCLEOTIDE SEQUENCE [LARGE SCALE GENOMIC DNA]</scope>
    <source>
        <strain evidence="13">cv. Jamaican Lion 4</strain>
        <tissue evidence="12">Leaf</tissue>
    </source>
</reference>
<organism evidence="12 13">
    <name type="scientific">Cannabis sativa</name>
    <name type="common">Hemp</name>
    <name type="synonym">Marijuana</name>
    <dbReference type="NCBI Taxonomy" id="3483"/>
    <lineage>
        <taxon>Eukaryota</taxon>
        <taxon>Viridiplantae</taxon>
        <taxon>Streptophyta</taxon>
        <taxon>Embryophyta</taxon>
        <taxon>Tracheophyta</taxon>
        <taxon>Spermatophyta</taxon>
        <taxon>Magnoliopsida</taxon>
        <taxon>eudicotyledons</taxon>
        <taxon>Gunneridae</taxon>
        <taxon>Pentapetalae</taxon>
        <taxon>rosids</taxon>
        <taxon>fabids</taxon>
        <taxon>Rosales</taxon>
        <taxon>Cannabaceae</taxon>
        <taxon>Cannabis</taxon>
    </lineage>
</organism>
<feature type="non-terminal residue" evidence="12">
    <location>
        <position position="1"/>
    </location>
</feature>
<feature type="signal peptide" evidence="8">
    <location>
        <begin position="1"/>
        <end position="22"/>
    </location>
</feature>
<dbReference type="Proteomes" id="UP000583929">
    <property type="component" value="Unassembled WGS sequence"/>
</dbReference>
<keyword evidence="2 8" id="KW-0732">Signal</keyword>
<feature type="chain" id="PRO_5029501610" description="non-specific serine/threonine protein kinase" evidence="8">
    <location>
        <begin position="23"/>
        <end position="413"/>
    </location>
</feature>
<keyword evidence="13" id="KW-1185">Reference proteome</keyword>
<evidence type="ECO:0000313" key="13">
    <source>
        <dbReference type="Proteomes" id="UP000583929"/>
    </source>
</evidence>
<evidence type="ECO:0000259" key="9">
    <source>
        <dbReference type="PROSITE" id="PS50026"/>
    </source>
</evidence>
<dbReference type="SMART" id="SM00473">
    <property type="entry name" value="PAN_AP"/>
    <property type="match status" value="1"/>
</dbReference>
<evidence type="ECO:0000259" key="10">
    <source>
        <dbReference type="PROSITE" id="PS50927"/>
    </source>
</evidence>
<comment type="caution">
    <text evidence="12">The sequence shown here is derived from an EMBL/GenBank/DDBJ whole genome shotgun (WGS) entry which is preliminary data.</text>
</comment>
<dbReference type="PROSITE" id="PS50026">
    <property type="entry name" value="EGF_3"/>
    <property type="match status" value="1"/>
</dbReference>
<evidence type="ECO:0000256" key="2">
    <source>
        <dbReference type="ARBA" id="ARBA00022729"/>
    </source>
</evidence>
<dbReference type="InterPro" id="IPR001480">
    <property type="entry name" value="Bulb-type_lectin_dom"/>
</dbReference>
<evidence type="ECO:0000256" key="3">
    <source>
        <dbReference type="ARBA" id="ARBA00023157"/>
    </source>
</evidence>
<dbReference type="InterPro" id="IPR036426">
    <property type="entry name" value="Bulb-type_lectin_dom_sf"/>
</dbReference>
<gene>
    <name evidence="12" type="ORF">G4B88_029863</name>
</gene>
<dbReference type="SUPFAM" id="SSF51110">
    <property type="entry name" value="alpha-D-mannose-specific plant lectins"/>
    <property type="match status" value="1"/>
</dbReference>
<evidence type="ECO:0000259" key="11">
    <source>
        <dbReference type="PROSITE" id="PS50948"/>
    </source>
</evidence>
<dbReference type="PROSITE" id="PS50948">
    <property type="entry name" value="PAN"/>
    <property type="match status" value="1"/>
</dbReference>
<dbReference type="InterPro" id="IPR000858">
    <property type="entry name" value="S_locus_glycoprot_dom"/>
</dbReference>
<feature type="domain" description="Bulb-type lectin" evidence="10">
    <location>
        <begin position="17"/>
        <end position="137"/>
    </location>
</feature>
<accession>A0A7J6GF87</accession>
<proteinExistence type="predicted"/>
<comment type="catalytic activity">
    <reaction evidence="6">
        <text>L-seryl-[protein] + ATP = O-phospho-L-seryl-[protein] + ADP + H(+)</text>
        <dbReference type="Rhea" id="RHEA:17989"/>
        <dbReference type="Rhea" id="RHEA-COMP:9863"/>
        <dbReference type="Rhea" id="RHEA-COMP:11604"/>
        <dbReference type="ChEBI" id="CHEBI:15378"/>
        <dbReference type="ChEBI" id="CHEBI:29999"/>
        <dbReference type="ChEBI" id="CHEBI:30616"/>
        <dbReference type="ChEBI" id="CHEBI:83421"/>
        <dbReference type="ChEBI" id="CHEBI:456216"/>
        <dbReference type="EC" id="2.7.11.1"/>
    </reaction>
</comment>
<evidence type="ECO:0000256" key="1">
    <source>
        <dbReference type="ARBA" id="ARBA00012513"/>
    </source>
</evidence>
<evidence type="ECO:0000256" key="8">
    <source>
        <dbReference type="SAM" id="SignalP"/>
    </source>
</evidence>
<evidence type="ECO:0000256" key="7">
    <source>
        <dbReference type="PROSITE-ProRule" id="PRU00076"/>
    </source>
</evidence>
<dbReference type="Gene3D" id="2.90.10.10">
    <property type="entry name" value="Bulb-type lectin domain"/>
    <property type="match status" value="1"/>
</dbReference>
<protein>
    <recommendedName>
        <fullName evidence="1">non-specific serine/threonine protein kinase</fullName>
        <ecNumber evidence="1">2.7.11.1</ecNumber>
    </recommendedName>
</protein>
<dbReference type="PROSITE" id="PS50927">
    <property type="entry name" value="BULB_LECTIN"/>
    <property type="match status" value="1"/>
</dbReference>